<evidence type="ECO:0008006" key="3">
    <source>
        <dbReference type="Google" id="ProtNLM"/>
    </source>
</evidence>
<accession>A0A1I1EQN0</accession>
<gene>
    <name evidence="1" type="ORF">SAMN04487968_102103</name>
</gene>
<dbReference type="RefSeq" id="WP_091120216.1">
    <property type="nucleotide sequence ID" value="NZ_FOLB01000002.1"/>
</dbReference>
<proteinExistence type="predicted"/>
<dbReference type="OrthoDB" id="3790737at2"/>
<dbReference type="AlphaFoldDB" id="A0A1I1EQN0"/>
<dbReference type="STRING" id="574651.SAMN04487968_102103"/>
<protein>
    <recommendedName>
        <fullName evidence="3">Coenzyme PQQ synthesis protein D (PqqD)</fullName>
    </recommendedName>
</protein>
<dbReference type="EMBL" id="FOLB01000002">
    <property type="protein sequence ID" value="SFB87183.1"/>
    <property type="molecule type" value="Genomic_DNA"/>
</dbReference>
<organism evidence="1 2">
    <name type="scientific">Nocardioides terrae</name>
    <dbReference type="NCBI Taxonomy" id="574651"/>
    <lineage>
        <taxon>Bacteria</taxon>
        <taxon>Bacillati</taxon>
        <taxon>Actinomycetota</taxon>
        <taxon>Actinomycetes</taxon>
        <taxon>Propionibacteriales</taxon>
        <taxon>Nocardioidaceae</taxon>
        <taxon>Nocardioides</taxon>
    </lineage>
</organism>
<keyword evidence="2" id="KW-1185">Reference proteome</keyword>
<evidence type="ECO:0000313" key="1">
    <source>
        <dbReference type="EMBL" id="SFB87183.1"/>
    </source>
</evidence>
<reference evidence="1 2" key="1">
    <citation type="submission" date="2016-10" db="EMBL/GenBank/DDBJ databases">
        <authorList>
            <person name="de Groot N.N."/>
        </authorList>
    </citation>
    <scope>NUCLEOTIDE SEQUENCE [LARGE SCALE GENOMIC DNA]</scope>
    <source>
        <strain evidence="1 2">CGMCC 1.7056</strain>
    </source>
</reference>
<dbReference type="Proteomes" id="UP000198832">
    <property type="component" value="Unassembled WGS sequence"/>
</dbReference>
<sequence length="86" mass="9136">MRIVRRPVTDELLIDGELVVLIDDQVLVLSEVASTALHGLVTDVWTSSEDLTACLEASVGLPEEGESAVFALVSSLESAGLVDVDR</sequence>
<name>A0A1I1EQN0_9ACTN</name>
<evidence type="ECO:0000313" key="2">
    <source>
        <dbReference type="Proteomes" id="UP000198832"/>
    </source>
</evidence>